<keyword evidence="2" id="KW-1185">Reference proteome</keyword>
<dbReference type="Pfam" id="PF14087">
    <property type="entry name" value="DUF4267"/>
    <property type="match status" value="1"/>
</dbReference>
<dbReference type="Proteomes" id="UP000799437">
    <property type="component" value="Unassembled WGS sequence"/>
</dbReference>
<evidence type="ECO:0000313" key="2">
    <source>
        <dbReference type="Proteomes" id="UP000799437"/>
    </source>
</evidence>
<evidence type="ECO:0000313" key="1">
    <source>
        <dbReference type="EMBL" id="KAF2759200.1"/>
    </source>
</evidence>
<gene>
    <name evidence="1" type="ORF">EJ05DRAFT_499619</name>
</gene>
<proteinExistence type="predicted"/>
<reference evidence="1" key="1">
    <citation type="journal article" date="2020" name="Stud. Mycol.">
        <title>101 Dothideomycetes genomes: a test case for predicting lifestyles and emergence of pathogens.</title>
        <authorList>
            <person name="Haridas S."/>
            <person name="Albert R."/>
            <person name="Binder M."/>
            <person name="Bloem J."/>
            <person name="Labutti K."/>
            <person name="Salamov A."/>
            <person name="Andreopoulos B."/>
            <person name="Baker S."/>
            <person name="Barry K."/>
            <person name="Bills G."/>
            <person name="Bluhm B."/>
            <person name="Cannon C."/>
            <person name="Castanera R."/>
            <person name="Culley D."/>
            <person name="Daum C."/>
            <person name="Ezra D."/>
            <person name="Gonzalez J."/>
            <person name="Henrissat B."/>
            <person name="Kuo A."/>
            <person name="Liang C."/>
            <person name="Lipzen A."/>
            <person name="Lutzoni F."/>
            <person name="Magnuson J."/>
            <person name="Mondo S."/>
            <person name="Nolan M."/>
            <person name="Ohm R."/>
            <person name="Pangilinan J."/>
            <person name="Park H.-J."/>
            <person name="Ramirez L."/>
            <person name="Alfaro M."/>
            <person name="Sun H."/>
            <person name="Tritt A."/>
            <person name="Yoshinaga Y."/>
            <person name="Zwiers L.-H."/>
            <person name="Turgeon B."/>
            <person name="Goodwin S."/>
            <person name="Spatafora J."/>
            <person name="Crous P."/>
            <person name="Grigoriev I."/>
        </authorList>
    </citation>
    <scope>NUCLEOTIDE SEQUENCE</scope>
    <source>
        <strain evidence="1">CBS 121739</strain>
    </source>
</reference>
<dbReference type="GeneID" id="54487927"/>
<dbReference type="InterPro" id="IPR025363">
    <property type="entry name" value="DUF4267"/>
</dbReference>
<name>A0A6A6WB56_9PEZI</name>
<dbReference type="RefSeq" id="XP_033601651.1">
    <property type="nucleotide sequence ID" value="XM_033746873.1"/>
</dbReference>
<dbReference type="EMBL" id="ML996570">
    <property type="protein sequence ID" value="KAF2759200.1"/>
    <property type="molecule type" value="Genomic_DNA"/>
</dbReference>
<protein>
    <submittedName>
        <fullName evidence="1">Uncharacterized protein</fullName>
    </submittedName>
</protein>
<accession>A0A6A6WB56</accession>
<dbReference type="AlphaFoldDB" id="A0A6A6WB56"/>
<organism evidence="1 2">
    <name type="scientific">Pseudovirgaria hyperparasitica</name>
    <dbReference type="NCBI Taxonomy" id="470096"/>
    <lineage>
        <taxon>Eukaryota</taxon>
        <taxon>Fungi</taxon>
        <taxon>Dikarya</taxon>
        <taxon>Ascomycota</taxon>
        <taxon>Pezizomycotina</taxon>
        <taxon>Dothideomycetes</taxon>
        <taxon>Dothideomycetes incertae sedis</taxon>
        <taxon>Acrospermales</taxon>
        <taxon>Acrospermaceae</taxon>
        <taxon>Pseudovirgaria</taxon>
    </lineage>
</organism>
<sequence length="155" mass="16484">MPSHSLLPAPKPTIRTLTTCLGLLSCTMGLRAIHNPAQWSLSFGFPATTSTAKTAAQNPYIPAVGARNIASGLGLILCGVWGLDRALGVMLLTGCVVGVVDGWTVRPEGWYGEGEGEVEGETLRGREERMGVMRGKVWMHWALIPVVAGAGVWML</sequence>